<proteinExistence type="predicted"/>
<evidence type="ECO:0000313" key="3">
    <source>
        <dbReference type="Proteomes" id="UP000032737"/>
    </source>
</evidence>
<reference evidence="2 3" key="1">
    <citation type="journal article" date="2013" name="J. Mol. Microbiol. Biotechnol.">
        <title>Analysis of the Complete Genomes of Acholeplasma brassicae , A. palmae and A. laidlawii and Their Comparison to the Obligate Parasites from ' Candidatus Phytoplasma'.</title>
        <authorList>
            <person name="Kube M."/>
            <person name="Siewert C."/>
            <person name="Migdoll A.M."/>
            <person name="Duduk B."/>
            <person name="Holz S."/>
            <person name="Rabus R."/>
            <person name="Seemuller E."/>
            <person name="Mitrovic J."/>
            <person name="Muller I."/>
            <person name="Buttner C."/>
            <person name="Reinhardt R."/>
        </authorList>
    </citation>
    <scope>NUCLEOTIDE SEQUENCE [LARGE SCALE GENOMIC DNA]</scope>
    <source>
        <strain evidence="3">0502</strain>
    </source>
</reference>
<keyword evidence="2" id="KW-0808">Transferase</keyword>
<organism evidence="2 3">
    <name type="scientific">Acholeplasma brassicae</name>
    <dbReference type="NCBI Taxonomy" id="61635"/>
    <lineage>
        <taxon>Bacteria</taxon>
        <taxon>Bacillati</taxon>
        <taxon>Mycoplasmatota</taxon>
        <taxon>Mollicutes</taxon>
        <taxon>Acholeplasmatales</taxon>
        <taxon>Acholeplasmataceae</taxon>
        <taxon>Acholeplasma</taxon>
    </lineage>
</organism>
<evidence type="ECO:0000259" key="1">
    <source>
        <dbReference type="Pfam" id="PF01636"/>
    </source>
</evidence>
<accession>U4KRS5</accession>
<dbReference type="RefSeq" id="WP_030004875.1">
    <property type="nucleotide sequence ID" value="NC_022549.1"/>
</dbReference>
<evidence type="ECO:0000313" key="2">
    <source>
        <dbReference type="EMBL" id="CCV66013.1"/>
    </source>
</evidence>
<dbReference type="Gene3D" id="3.30.200.20">
    <property type="entry name" value="Phosphorylase Kinase, domain 1"/>
    <property type="match status" value="1"/>
</dbReference>
<protein>
    <submittedName>
        <fullName evidence="2">Predicted choline/ethanolamine kinase</fullName>
    </submittedName>
</protein>
<dbReference type="STRING" id="61635.BN85309920"/>
<dbReference type="PANTHER" id="PTHR40086:SF1">
    <property type="entry name" value="CELL CYCLE REGULATOR CCRZ"/>
    <property type="match status" value="1"/>
</dbReference>
<dbReference type="CDD" id="cd05151">
    <property type="entry name" value="ChoK-like"/>
    <property type="match status" value="1"/>
</dbReference>
<dbReference type="OrthoDB" id="9803871at2"/>
<dbReference type="Proteomes" id="UP000032737">
    <property type="component" value="Chromosome"/>
</dbReference>
<dbReference type="EMBL" id="FO681348">
    <property type="protein sequence ID" value="CCV66013.1"/>
    <property type="molecule type" value="Genomic_DNA"/>
</dbReference>
<dbReference type="InterPro" id="IPR002575">
    <property type="entry name" value="Aminoglycoside_PTrfase"/>
</dbReference>
<dbReference type="InterPro" id="IPR052077">
    <property type="entry name" value="CcrZ_PhaseVar_Mediator"/>
</dbReference>
<sequence length="284" mass="32975">MENLIKEKAEEILGQGVNVKYRLLGGMSNYTFVIEKDNQLYTFRQPGENAFHFVDRRVEEKNIELAESLGITNHTIYLNKDNGIKIAKYVEGTILSTLDRSKHLEKVSEVLKVIHQSGLKAENDYGLIERLTKYEGLLESINPRYTELKNEWLELYKTYSKVTKVLTHGDAQPSNFLITGDHALIVDFEFTANNDPYYDLACFGNIDFNDALLLLDVYLDHKTTNEAIKRLIYNRYFQCLQWHLVATYKHNIGLSEKLHIPFDKVALLYLEKIDALKKQFDEVK</sequence>
<dbReference type="AlphaFoldDB" id="U4KRS5"/>
<dbReference type="HOGENOM" id="CLU_055115_1_1_14"/>
<keyword evidence="3" id="KW-1185">Reference proteome</keyword>
<name>U4KRS5_9MOLU</name>
<dbReference type="InterPro" id="IPR011009">
    <property type="entry name" value="Kinase-like_dom_sf"/>
</dbReference>
<dbReference type="Gene3D" id="3.90.1200.10">
    <property type="match status" value="1"/>
</dbReference>
<dbReference type="PANTHER" id="PTHR40086">
    <property type="entry name" value="PHOSPHOTRANSFERASE YTMP-RELATED"/>
    <property type="match status" value="1"/>
</dbReference>
<dbReference type="KEGG" id="abra:BN85309920"/>
<feature type="domain" description="Aminoglycoside phosphotransferase" evidence="1">
    <location>
        <begin position="26"/>
        <end position="209"/>
    </location>
</feature>
<dbReference type="GO" id="GO:0016301">
    <property type="term" value="F:kinase activity"/>
    <property type="evidence" value="ECO:0007669"/>
    <property type="project" value="UniProtKB-KW"/>
</dbReference>
<gene>
    <name evidence="2" type="ORF">BN85309920</name>
</gene>
<keyword evidence="2" id="KW-0418">Kinase</keyword>
<dbReference type="Pfam" id="PF01636">
    <property type="entry name" value="APH"/>
    <property type="match status" value="1"/>
</dbReference>
<dbReference type="SUPFAM" id="SSF56112">
    <property type="entry name" value="Protein kinase-like (PK-like)"/>
    <property type="match status" value="1"/>
</dbReference>